<evidence type="ECO:0000313" key="1">
    <source>
        <dbReference type="EMBL" id="GER03245.1"/>
    </source>
</evidence>
<evidence type="ECO:0000313" key="2">
    <source>
        <dbReference type="Proteomes" id="UP000324996"/>
    </source>
</evidence>
<accession>A0A5A7N6H3</accession>
<proteinExistence type="predicted"/>
<dbReference type="EMBL" id="BKCN01000003">
    <property type="protein sequence ID" value="GER03245.1"/>
    <property type="molecule type" value="Genomic_DNA"/>
</dbReference>
<dbReference type="Pfam" id="PF06082">
    <property type="entry name" value="YjbH"/>
    <property type="match status" value="1"/>
</dbReference>
<keyword evidence="2" id="KW-1185">Reference proteome</keyword>
<sequence length="215" mass="24067">MVRSDVKRFIENGRTSIPYLQADWRGGFAPHLYGRVSAGIFEQIYAGLSTELLYRNPDDGWSVGGELNWLKRRDEDQLFGLEGRDSLSGEISLYREWASGVLAVVRAGRFLAGDWGGTVDLSRRFDNGVRIGGYLALSDGSDREFGGTSPDKGVYITIPLGELWPFGGPRRSVSTELTDLARDSAQRLRLNSRLYDYVAGINRQRIDSDWPQIVN</sequence>
<organism evidence="1 2">
    <name type="scientific">Iodidimonas nitroreducens</name>
    <dbReference type="NCBI Taxonomy" id="1236968"/>
    <lineage>
        <taxon>Bacteria</taxon>
        <taxon>Pseudomonadati</taxon>
        <taxon>Pseudomonadota</taxon>
        <taxon>Alphaproteobacteria</taxon>
        <taxon>Iodidimonadales</taxon>
        <taxon>Iodidimonadaceae</taxon>
        <taxon>Iodidimonas</taxon>
    </lineage>
</organism>
<comment type="caution">
    <text evidence="1">The sequence shown here is derived from an EMBL/GenBank/DDBJ whole genome shotgun (WGS) entry which is preliminary data.</text>
</comment>
<reference evidence="1 2" key="1">
    <citation type="submission" date="2019-09" db="EMBL/GenBank/DDBJ databases">
        <title>NBRP : Genome information of microbial organism related human and environment.</title>
        <authorList>
            <person name="Hattori M."/>
            <person name="Oshima K."/>
            <person name="Inaba H."/>
            <person name="Suda W."/>
            <person name="Sakamoto M."/>
            <person name="Iino T."/>
            <person name="Kitahara M."/>
            <person name="Oshida Y."/>
            <person name="Iida T."/>
            <person name="Kudo T."/>
            <person name="Itoh T."/>
            <person name="Ohkuma M."/>
        </authorList>
    </citation>
    <scope>NUCLEOTIDE SEQUENCE [LARGE SCALE GENOMIC DNA]</scope>
    <source>
        <strain evidence="1 2">Q-1</strain>
    </source>
</reference>
<evidence type="ECO:0008006" key="3">
    <source>
        <dbReference type="Google" id="ProtNLM"/>
    </source>
</evidence>
<gene>
    <name evidence="1" type="ORF">JCM17846_09270</name>
</gene>
<dbReference type="InterPro" id="IPR010344">
    <property type="entry name" value="YbjH"/>
</dbReference>
<dbReference type="AlphaFoldDB" id="A0A5A7N6H3"/>
<protein>
    <recommendedName>
        <fullName evidence="3">Bacterial surface antigen (D15) domain-containing protein</fullName>
    </recommendedName>
</protein>
<name>A0A5A7N6H3_9PROT</name>
<dbReference type="RefSeq" id="WP_313979228.1">
    <property type="nucleotide sequence ID" value="NZ_BKCN01000003.1"/>
</dbReference>
<dbReference type="Proteomes" id="UP000324996">
    <property type="component" value="Unassembled WGS sequence"/>
</dbReference>